<evidence type="ECO:0000259" key="1">
    <source>
        <dbReference type="Pfam" id="PF09362"/>
    </source>
</evidence>
<dbReference type="InterPro" id="IPR018535">
    <property type="entry name" value="DUF1996"/>
</dbReference>
<evidence type="ECO:0000313" key="3">
    <source>
        <dbReference type="Proteomes" id="UP000184267"/>
    </source>
</evidence>
<evidence type="ECO:0000313" key="2">
    <source>
        <dbReference type="EMBL" id="OJT05575.1"/>
    </source>
</evidence>
<dbReference type="PANTHER" id="PTHR43662:SF3">
    <property type="entry name" value="DOMAIN PROTEIN, PUTATIVE (AFU_ORTHOLOGUE AFUA_6G11970)-RELATED"/>
    <property type="match status" value="1"/>
</dbReference>
<organism evidence="2 3">
    <name type="scientific">Trametes pubescens</name>
    <name type="common">White-rot fungus</name>
    <dbReference type="NCBI Taxonomy" id="154538"/>
    <lineage>
        <taxon>Eukaryota</taxon>
        <taxon>Fungi</taxon>
        <taxon>Dikarya</taxon>
        <taxon>Basidiomycota</taxon>
        <taxon>Agaricomycotina</taxon>
        <taxon>Agaricomycetes</taxon>
        <taxon>Polyporales</taxon>
        <taxon>Polyporaceae</taxon>
        <taxon>Trametes</taxon>
    </lineage>
</organism>
<feature type="domain" description="DUF1996" evidence="1">
    <location>
        <begin position="134"/>
        <end position="210"/>
    </location>
</feature>
<comment type="caution">
    <text evidence="2">The sequence shown here is derived from an EMBL/GenBank/DDBJ whole genome shotgun (WGS) entry which is preliminary data.</text>
</comment>
<accession>A0A1M2VDC2</accession>
<dbReference type="Pfam" id="PF09362">
    <property type="entry name" value="DUF1996"/>
    <property type="match status" value="1"/>
</dbReference>
<dbReference type="Proteomes" id="UP000184267">
    <property type="component" value="Unassembled WGS sequence"/>
</dbReference>
<dbReference type="AlphaFoldDB" id="A0A1M2VDC2"/>
<gene>
    <name evidence="2" type="ORF">TRAPUB_3588</name>
</gene>
<name>A0A1M2VDC2_TRAPU</name>
<dbReference type="EMBL" id="MNAD01001426">
    <property type="protein sequence ID" value="OJT05575.1"/>
    <property type="molecule type" value="Genomic_DNA"/>
</dbReference>
<dbReference type="STRING" id="154538.A0A1M2VDC2"/>
<keyword evidence="3" id="KW-1185">Reference proteome</keyword>
<proteinExistence type="predicted"/>
<dbReference type="OrthoDB" id="3256408at2759"/>
<sequence length="216" mass="23885">MSALLRHTERSCGMVSTDREVAEKSARSRSLHDAMEGRAKAWRVHKLQKQRIKELGALLDLKMQTPISPIASTKSEPATLMPTNTSVAENDIPSAMYGHKHTEDQTRTMQVVRIPALSRFDVDTAFERFELPAEGTVFFPSCWDGVNLDSADHKSHMAYPIQNYNSGDCPASHPVHLVSLFYEMLVSVDQFPYTGAGTWVLANGDTTAATSRTAGM</sequence>
<reference evidence="2 3" key="1">
    <citation type="submission" date="2016-10" db="EMBL/GenBank/DDBJ databases">
        <title>Genome sequence of the basidiomycete white-rot fungus Trametes pubescens.</title>
        <authorList>
            <person name="Makela M.R."/>
            <person name="Granchi Z."/>
            <person name="Peng M."/>
            <person name="De Vries R.P."/>
            <person name="Grigoriev I."/>
            <person name="Riley R."/>
            <person name="Hilden K."/>
        </authorList>
    </citation>
    <scope>NUCLEOTIDE SEQUENCE [LARGE SCALE GENOMIC DNA]</scope>
    <source>
        <strain evidence="2 3">FBCC735</strain>
    </source>
</reference>
<protein>
    <recommendedName>
        <fullName evidence="1">DUF1996 domain-containing protein</fullName>
    </recommendedName>
</protein>
<dbReference type="PANTHER" id="PTHR43662">
    <property type="match status" value="1"/>
</dbReference>